<organism evidence="2">
    <name type="scientific">Acinetobacter phage vB_Ab_1137_KEN_05</name>
    <dbReference type="NCBI Taxonomy" id="3143020"/>
    <lineage>
        <taxon>Viruses</taxon>
    </lineage>
</organism>
<proteinExistence type="predicted"/>
<reference evidence="2" key="1">
    <citation type="submission" date="2024-05" db="EMBL/GenBank/DDBJ databases">
        <title>Complete Genome Sequences of 14 Acinetobacter baumannii phages isolated in Kenya.</title>
        <authorList>
            <person name="Mwai F."/>
            <person name="Kigen C."/>
            <person name="Makobe C."/>
            <person name="Georges M."/>
            <person name="Mutai I."/>
            <person name="Odoyo E."/>
            <person name="Gachoya M."/>
            <person name="Musila L."/>
        </authorList>
    </citation>
    <scope>NUCLEOTIDE SEQUENCE</scope>
</reference>
<keyword evidence="1" id="KW-1133">Transmembrane helix</keyword>
<gene>
    <name evidence="2" type="ORF">FEVFDKGT_CDS0004</name>
</gene>
<evidence type="ECO:0000256" key="1">
    <source>
        <dbReference type="SAM" id="Phobius"/>
    </source>
</evidence>
<dbReference type="EMBL" id="PP841136">
    <property type="protein sequence ID" value="XCN27656.1"/>
    <property type="molecule type" value="Genomic_DNA"/>
</dbReference>
<evidence type="ECO:0000313" key="2">
    <source>
        <dbReference type="EMBL" id="XCN27656.1"/>
    </source>
</evidence>
<name>A0AAU8KZ92_9VIRU</name>
<accession>A0AAU8KZ92</accession>
<keyword evidence="1" id="KW-0472">Membrane</keyword>
<sequence>MHSISFSILYCSTQFLAYLLSLLLYLYLYLYSYYFLI</sequence>
<keyword evidence="1" id="KW-0812">Transmembrane</keyword>
<feature type="transmembrane region" description="Helical" evidence="1">
    <location>
        <begin position="15"/>
        <end position="36"/>
    </location>
</feature>
<protein>
    <submittedName>
        <fullName evidence="2">Uncharacterized protein</fullName>
    </submittedName>
</protein>